<dbReference type="PROSITE" id="PS50943">
    <property type="entry name" value="HTH_CROC1"/>
    <property type="match status" value="1"/>
</dbReference>
<dbReference type="SUPFAM" id="SSF47413">
    <property type="entry name" value="lambda repressor-like DNA-binding domains"/>
    <property type="match status" value="1"/>
</dbReference>
<dbReference type="EMBL" id="JACPSX010000259">
    <property type="protein sequence ID" value="MBI3016037.1"/>
    <property type="molecule type" value="Genomic_DNA"/>
</dbReference>
<organism evidence="2 3">
    <name type="scientific">Tectimicrobiota bacterium</name>
    <dbReference type="NCBI Taxonomy" id="2528274"/>
    <lineage>
        <taxon>Bacteria</taxon>
        <taxon>Pseudomonadati</taxon>
        <taxon>Nitrospinota/Tectimicrobiota group</taxon>
        <taxon>Candidatus Tectimicrobiota</taxon>
    </lineage>
</organism>
<dbReference type="Gene3D" id="1.10.260.40">
    <property type="entry name" value="lambda repressor-like DNA-binding domains"/>
    <property type="match status" value="1"/>
</dbReference>
<evidence type="ECO:0000259" key="1">
    <source>
        <dbReference type="PROSITE" id="PS50943"/>
    </source>
</evidence>
<dbReference type="AlphaFoldDB" id="A0A932GSG1"/>
<evidence type="ECO:0000313" key="3">
    <source>
        <dbReference type="Proteomes" id="UP000741360"/>
    </source>
</evidence>
<sequence length="74" mass="8702">MKNEAIPALIKELRQRLDLTQEQFAQTVGVTYSTVNHWENGKRVPLPFLVKRLLEMKRELDESENKRPKGKTPR</sequence>
<dbReference type="InterPro" id="IPR001387">
    <property type="entry name" value="Cro/C1-type_HTH"/>
</dbReference>
<proteinExistence type="predicted"/>
<accession>A0A932GSG1</accession>
<dbReference type="InterPro" id="IPR010982">
    <property type="entry name" value="Lambda_DNA-bd_dom_sf"/>
</dbReference>
<dbReference type="SMART" id="SM00530">
    <property type="entry name" value="HTH_XRE"/>
    <property type="match status" value="1"/>
</dbReference>
<protein>
    <submittedName>
        <fullName evidence="2">Helix-turn-helix transcriptional regulator</fullName>
    </submittedName>
</protein>
<dbReference type="CDD" id="cd00093">
    <property type="entry name" value="HTH_XRE"/>
    <property type="match status" value="1"/>
</dbReference>
<feature type="domain" description="HTH cro/C1-type" evidence="1">
    <location>
        <begin position="10"/>
        <end position="45"/>
    </location>
</feature>
<comment type="caution">
    <text evidence="2">The sequence shown here is derived from an EMBL/GenBank/DDBJ whole genome shotgun (WGS) entry which is preliminary data.</text>
</comment>
<evidence type="ECO:0000313" key="2">
    <source>
        <dbReference type="EMBL" id="MBI3016037.1"/>
    </source>
</evidence>
<reference evidence="2" key="1">
    <citation type="submission" date="2020-07" db="EMBL/GenBank/DDBJ databases">
        <title>Huge and variable diversity of episymbiotic CPR bacteria and DPANN archaea in groundwater ecosystems.</title>
        <authorList>
            <person name="He C.Y."/>
            <person name="Keren R."/>
            <person name="Whittaker M."/>
            <person name="Farag I.F."/>
            <person name="Doudna J."/>
            <person name="Cate J.H.D."/>
            <person name="Banfield J.F."/>
        </authorList>
    </citation>
    <scope>NUCLEOTIDE SEQUENCE</scope>
    <source>
        <strain evidence="2">NC_groundwater_717_Ag_S-0.2um_59_8</strain>
    </source>
</reference>
<name>A0A932GSG1_UNCTE</name>
<gene>
    <name evidence="2" type="ORF">HYY65_13485</name>
</gene>
<dbReference type="GO" id="GO:0003677">
    <property type="term" value="F:DNA binding"/>
    <property type="evidence" value="ECO:0007669"/>
    <property type="project" value="InterPro"/>
</dbReference>
<dbReference type="Pfam" id="PF01381">
    <property type="entry name" value="HTH_3"/>
    <property type="match status" value="1"/>
</dbReference>
<dbReference type="Proteomes" id="UP000741360">
    <property type="component" value="Unassembled WGS sequence"/>
</dbReference>